<dbReference type="AlphaFoldDB" id="A0A6H9YT37"/>
<dbReference type="PANTHER" id="PTHR43304">
    <property type="entry name" value="PHYTOCHROME-LIKE PROTEIN CPH1"/>
    <property type="match status" value="1"/>
</dbReference>
<dbReference type="SMART" id="SM00091">
    <property type="entry name" value="PAS"/>
    <property type="match status" value="1"/>
</dbReference>
<dbReference type="EC" id="2.7.13.3" evidence="3"/>
<dbReference type="InterPro" id="IPR003594">
    <property type="entry name" value="HATPase_dom"/>
</dbReference>
<keyword evidence="10" id="KW-0067">ATP-binding</keyword>
<protein>
    <recommendedName>
        <fullName evidence="3">histidine kinase</fullName>
        <ecNumber evidence="3">2.7.13.3</ecNumber>
    </recommendedName>
</protein>
<evidence type="ECO:0000256" key="7">
    <source>
        <dbReference type="ARBA" id="ARBA00022692"/>
    </source>
</evidence>
<name>A0A6H9YT37_9ACTN</name>
<dbReference type="InterPro" id="IPR052162">
    <property type="entry name" value="Sensor_kinase/Photoreceptor"/>
</dbReference>
<dbReference type="PANTHER" id="PTHR43304:SF1">
    <property type="entry name" value="PAC DOMAIN-CONTAINING PROTEIN"/>
    <property type="match status" value="1"/>
</dbReference>
<dbReference type="GO" id="GO:0005886">
    <property type="term" value="C:plasma membrane"/>
    <property type="evidence" value="ECO:0007669"/>
    <property type="project" value="UniProtKB-SubCell"/>
</dbReference>
<evidence type="ECO:0000256" key="1">
    <source>
        <dbReference type="ARBA" id="ARBA00000085"/>
    </source>
</evidence>
<evidence type="ECO:0000256" key="5">
    <source>
        <dbReference type="ARBA" id="ARBA00022553"/>
    </source>
</evidence>
<evidence type="ECO:0000256" key="4">
    <source>
        <dbReference type="ARBA" id="ARBA00022475"/>
    </source>
</evidence>
<dbReference type="EMBL" id="WBMT01000002">
    <property type="protein sequence ID" value="KAB2351434.1"/>
    <property type="molecule type" value="Genomic_DNA"/>
</dbReference>
<organism evidence="16 17">
    <name type="scientific">Actinomadura rudentiformis</name>
    <dbReference type="NCBI Taxonomy" id="359158"/>
    <lineage>
        <taxon>Bacteria</taxon>
        <taxon>Bacillati</taxon>
        <taxon>Actinomycetota</taxon>
        <taxon>Actinomycetes</taxon>
        <taxon>Streptosporangiales</taxon>
        <taxon>Thermomonosporaceae</taxon>
        <taxon>Actinomadura</taxon>
    </lineage>
</organism>
<evidence type="ECO:0000256" key="8">
    <source>
        <dbReference type="ARBA" id="ARBA00022741"/>
    </source>
</evidence>
<evidence type="ECO:0000256" key="11">
    <source>
        <dbReference type="ARBA" id="ARBA00022989"/>
    </source>
</evidence>
<dbReference type="RefSeq" id="WP_151558170.1">
    <property type="nucleotide sequence ID" value="NZ_WBMT01000002.1"/>
</dbReference>
<accession>A0A6H9YT37</accession>
<comment type="catalytic activity">
    <reaction evidence="1">
        <text>ATP + protein L-histidine = ADP + protein N-phospho-L-histidine.</text>
        <dbReference type="EC" id="2.7.13.3"/>
    </reaction>
</comment>
<evidence type="ECO:0000256" key="13">
    <source>
        <dbReference type="ARBA" id="ARBA00023136"/>
    </source>
</evidence>
<evidence type="ECO:0000313" key="16">
    <source>
        <dbReference type="EMBL" id="KAB2351434.1"/>
    </source>
</evidence>
<dbReference type="InterPro" id="IPR029151">
    <property type="entry name" value="Sensor-like_sf"/>
</dbReference>
<keyword evidence="11 14" id="KW-1133">Transmembrane helix</keyword>
<evidence type="ECO:0000256" key="6">
    <source>
        <dbReference type="ARBA" id="ARBA00022679"/>
    </source>
</evidence>
<dbReference type="Pfam" id="PF02518">
    <property type="entry name" value="HATPase_c"/>
    <property type="match status" value="1"/>
</dbReference>
<dbReference type="GO" id="GO:0005524">
    <property type="term" value="F:ATP binding"/>
    <property type="evidence" value="ECO:0007669"/>
    <property type="project" value="UniProtKB-KW"/>
</dbReference>
<keyword evidence="9" id="KW-0418">Kinase</keyword>
<keyword evidence="6" id="KW-0808">Transferase</keyword>
<dbReference type="Pfam" id="PF14689">
    <property type="entry name" value="SPOB_a"/>
    <property type="match status" value="1"/>
</dbReference>
<dbReference type="Pfam" id="PF17203">
    <property type="entry name" value="sCache_3_2"/>
    <property type="match status" value="1"/>
</dbReference>
<dbReference type="InterPro" id="IPR005467">
    <property type="entry name" value="His_kinase_dom"/>
</dbReference>
<keyword evidence="12" id="KW-0902">Two-component regulatory system</keyword>
<dbReference type="SUPFAM" id="SSF103190">
    <property type="entry name" value="Sensory domain-like"/>
    <property type="match status" value="1"/>
</dbReference>
<dbReference type="PROSITE" id="PS50109">
    <property type="entry name" value="HIS_KIN"/>
    <property type="match status" value="1"/>
</dbReference>
<dbReference type="InterPro" id="IPR000014">
    <property type="entry name" value="PAS"/>
</dbReference>
<evidence type="ECO:0000256" key="10">
    <source>
        <dbReference type="ARBA" id="ARBA00022840"/>
    </source>
</evidence>
<dbReference type="InterPro" id="IPR039506">
    <property type="entry name" value="SPOB_a"/>
</dbReference>
<evidence type="ECO:0000256" key="12">
    <source>
        <dbReference type="ARBA" id="ARBA00023012"/>
    </source>
</evidence>
<dbReference type="Gene3D" id="3.30.450.20">
    <property type="entry name" value="PAS domain"/>
    <property type="match status" value="2"/>
</dbReference>
<dbReference type="InterPro" id="IPR004358">
    <property type="entry name" value="Sig_transdc_His_kin-like_C"/>
</dbReference>
<evidence type="ECO:0000256" key="2">
    <source>
        <dbReference type="ARBA" id="ARBA00004651"/>
    </source>
</evidence>
<keyword evidence="8" id="KW-0547">Nucleotide-binding</keyword>
<dbReference type="GO" id="GO:0000160">
    <property type="term" value="P:phosphorelay signal transduction system"/>
    <property type="evidence" value="ECO:0007669"/>
    <property type="project" value="UniProtKB-KW"/>
</dbReference>
<dbReference type="Gene3D" id="3.30.565.10">
    <property type="entry name" value="Histidine kinase-like ATPase, C-terminal domain"/>
    <property type="match status" value="1"/>
</dbReference>
<keyword evidence="7 14" id="KW-0812">Transmembrane</keyword>
<dbReference type="SMART" id="SM00387">
    <property type="entry name" value="HATPase_c"/>
    <property type="match status" value="1"/>
</dbReference>
<dbReference type="Proteomes" id="UP000468735">
    <property type="component" value="Unassembled WGS sequence"/>
</dbReference>
<dbReference type="GO" id="GO:0004673">
    <property type="term" value="F:protein histidine kinase activity"/>
    <property type="evidence" value="ECO:0007669"/>
    <property type="project" value="UniProtKB-EC"/>
</dbReference>
<dbReference type="CDD" id="cd00130">
    <property type="entry name" value="PAS"/>
    <property type="match status" value="1"/>
</dbReference>
<gene>
    <name evidence="16" type="ORF">F8566_04065</name>
</gene>
<dbReference type="InterPro" id="IPR036890">
    <property type="entry name" value="HATPase_C_sf"/>
</dbReference>
<evidence type="ECO:0000256" key="3">
    <source>
        <dbReference type="ARBA" id="ARBA00012438"/>
    </source>
</evidence>
<dbReference type="InterPro" id="IPR033463">
    <property type="entry name" value="sCache_3"/>
</dbReference>
<dbReference type="InterPro" id="IPR035965">
    <property type="entry name" value="PAS-like_dom_sf"/>
</dbReference>
<reference evidence="16 17" key="1">
    <citation type="submission" date="2019-09" db="EMBL/GenBank/DDBJ databases">
        <title>Actinomadura physcomitrii sp. nov., a novel actinomycete isolated from moss [Physcomitrium sphaericum (Ludw) Fuernr].</title>
        <authorList>
            <person name="Zhuang X."/>
            <person name="Liu C."/>
        </authorList>
    </citation>
    <scope>NUCLEOTIDE SEQUENCE [LARGE SCALE GENOMIC DNA]</scope>
    <source>
        <strain evidence="16 17">HMC1</strain>
    </source>
</reference>
<dbReference type="SUPFAM" id="SSF55874">
    <property type="entry name" value="ATPase domain of HSP90 chaperone/DNA topoisomerase II/histidine kinase"/>
    <property type="match status" value="1"/>
</dbReference>
<feature type="transmembrane region" description="Helical" evidence="14">
    <location>
        <begin position="176"/>
        <end position="195"/>
    </location>
</feature>
<keyword evidence="13 14" id="KW-0472">Membrane</keyword>
<dbReference type="OrthoDB" id="9792686at2"/>
<proteinExistence type="predicted"/>
<dbReference type="SUPFAM" id="SSF55785">
    <property type="entry name" value="PYP-like sensor domain (PAS domain)"/>
    <property type="match status" value="1"/>
</dbReference>
<keyword evidence="5" id="KW-0597">Phosphoprotein</keyword>
<comment type="subcellular location">
    <subcellularLocation>
        <location evidence="2">Cell membrane</location>
        <topology evidence="2">Multi-pass membrane protein</topology>
    </subcellularLocation>
</comment>
<comment type="caution">
    <text evidence="16">The sequence shown here is derived from an EMBL/GenBank/DDBJ whole genome shotgun (WGS) entry which is preliminary data.</text>
</comment>
<feature type="transmembrane region" description="Helical" evidence="14">
    <location>
        <begin position="12"/>
        <end position="35"/>
    </location>
</feature>
<evidence type="ECO:0000313" key="17">
    <source>
        <dbReference type="Proteomes" id="UP000468735"/>
    </source>
</evidence>
<evidence type="ECO:0000256" key="14">
    <source>
        <dbReference type="SAM" id="Phobius"/>
    </source>
</evidence>
<evidence type="ECO:0000256" key="9">
    <source>
        <dbReference type="ARBA" id="ARBA00022777"/>
    </source>
</evidence>
<dbReference type="Gene3D" id="1.10.287.130">
    <property type="match status" value="1"/>
</dbReference>
<keyword evidence="17" id="KW-1185">Reference proteome</keyword>
<dbReference type="PRINTS" id="PR00344">
    <property type="entry name" value="BCTRLSENSOR"/>
</dbReference>
<evidence type="ECO:0000259" key="15">
    <source>
        <dbReference type="PROSITE" id="PS50109"/>
    </source>
</evidence>
<dbReference type="CDD" id="cd16915">
    <property type="entry name" value="HATPase_DpiB-CitA-like"/>
    <property type="match status" value="1"/>
</dbReference>
<keyword evidence="4" id="KW-1003">Cell membrane</keyword>
<feature type="domain" description="Histidine kinase" evidence="15">
    <location>
        <begin position="335"/>
        <end position="512"/>
    </location>
</feature>
<sequence>MVVRLRPRTLAGELFALQLAIVVVVLVAVGAISLAQSSATFDRVEDRRVNALAEQFAWNPLVRAQLAEGFPSTVLATLVQSTRLNTGVTSVTVANARGVVLSSTDPTLAGTRLPLGGVPDRSWSGYLTLNGSRELTAQIPVLGDRDDNRGKRLGTVAIGVAAPTSWDRLVGATHYLPLYVGIASALGLFGSLLVARRIKRQTLGLEPREITGLAEHREALLHGIAEGVIALDPRYRITLVNDVGRRLLGLPPDCLGHALADFGLESRLVEVLTGVSDARDEIVIREGRVLVLNRMAVVQGGRALGSVTTLRDRTELAQLERELGSFRGSTELLRAQAHEFANQLHVISGLIQVGDHDAVVPYVRALQKHRESLDTRLNAKVRDTAIAALLMAKSSLAAERKVELRISDPTSLDKLPPQDSADLATVIGNLVDNAVDAAAGHEDAWVEVELRHDASAVEIVVRDSGPGVAPELASEVFARGFTTKAARSGERGIGLALTQLICHRHGGEISVDGSVFTAHLSVGALETTP</sequence>